<dbReference type="Proteomes" id="UP000325577">
    <property type="component" value="Linkage Group LG19"/>
</dbReference>
<dbReference type="EMBL" id="CM018042">
    <property type="protein sequence ID" value="KAA8532308.1"/>
    <property type="molecule type" value="Genomic_DNA"/>
</dbReference>
<evidence type="ECO:0000313" key="2">
    <source>
        <dbReference type="EMBL" id="KAA8532308.1"/>
    </source>
</evidence>
<feature type="region of interest" description="Disordered" evidence="1">
    <location>
        <begin position="94"/>
        <end position="125"/>
    </location>
</feature>
<feature type="compositionally biased region" description="Polar residues" evidence="1">
    <location>
        <begin position="110"/>
        <end position="125"/>
    </location>
</feature>
<feature type="region of interest" description="Disordered" evidence="1">
    <location>
        <begin position="1"/>
        <end position="34"/>
    </location>
</feature>
<dbReference type="AlphaFoldDB" id="A0A5J5AQ35"/>
<protein>
    <submittedName>
        <fullName evidence="2">Uncharacterized protein</fullName>
    </submittedName>
</protein>
<evidence type="ECO:0000313" key="3">
    <source>
        <dbReference type="Proteomes" id="UP000325577"/>
    </source>
</evidence>
<evidence type="ECO:0000256" key="1">
    <source>
        <dbReference type="SAM" id="MobiDB-lite"/>
    </source>
</evidence>
<proteinExistence type="predicted"/>
<gene>
    <name evidence="2" type="ORF">F0562_032341</name>
</gene>
<name>A0A5J5AQ35_9ASTE</name>
<accession>A0A5J5AQ35</accession>
<reference evidence="2 3" key="1">
    <citation type="submission" date="2019-09" db="EMBL/GenBank/DDBJ databases">
        <title>A chromosome-level genome assembly of the Chinese tupelo Nyssa sinensis.</title>
        <authorList>
            <person name="Yang X."/>
            <person name="Kang M."/>
            <person name="Yang Y."/>
            <person name="Xiong H."/>
            <person name="Wang M."/>
            <person name="Zhang Z."/>
            <person name="Wang Z."/>
            <person name="Wu H."/>
            <person name="Ma T."/>
            <person name="Liu J."/>
            <person name="Xi Z."/>
        </authorList>
    </citation>
    <scope>NUCLEOTIDE SEQUENCE [LARGE SCALE GENOMIC DNA]</scope>
    <source>
        <strain evidence="2">J267</strain>
        <tissue evidence="2">Leaf</tissue>
    </source>
</reference>
<keyword evidence="3" id="KW-1185">Reference proteome</keyword>
<organism evidence="2 3">
    <name type="scientific">Nyssa sinensis</name>
    <dbReference type="NCBI Taxonomy" id="561372"/>
    <lineage>
        <taxon>Eukaryota</taxon>
        <taxon>Viridiplantae</taxon>
        <taxon>Streptophyta</taxon>
        <taxon>Embryophyta</taxon>
        <taxon>Tracheophyta</taxon>
        <taxon>Spermatophyta</taxon>
        <taxon>Magnoliopsida</taxon>
        <taxon>eudicotyledons</taxon>
        <taxon>Gunneridae</taxon>
        <taxon>Pentapetalae</taxon>
        <taxon>asterids</taxon>
        <taxon>Cornales</taxon>
        <taxon>Nyssaceae</taxon>
        <taxon>Nyssa</taxon>
    </lineage>
</organism>
<sequence length="125" mass="13663">MSKFANSYEGEAPIEFGDDKEDKSNPQPRLVGLPREDNIDLSNLNKPLAFRLGVPLNVLLDLKDDGLFSNEYSDSYVKRVVDDIGRDISISDVSGLHPASSIRGEDEKTSGSLQRVNSKPITGGL</sequence>